<evidence type="ECO:0008006" key="3">
    <source>
        <dbReference type="Google" id="ProtNLM"/>
    </source>
</evidence>
<gene>
    <name evidence="1" type="ORF">A3C93_02400</name>
</gene>
<dbReference type="AlphaFoldDB" id="A0A1G2DDP8"/>
<dbReference type="Proteomes" id="UP000178636">
    <property type="component" value="Unassembled WGS sequence"/>
</dbReference>
<comment type="caution">
    <text evidence="1">The sequence shown here is derived from an EMBL/GenBank/DDBJ whole genome shotgun (WGS) entry which is preliminary data.</text>
</comment>
<evidence type="ECO:0000313" key="1">
    <source>
        <dbReference type="EMBL" id="OGZ11764.1"/>
    </source>
</evidence>
<organism evidence="1 2">
    <name type="scientific">Candidatus Lloydbacteria bacterium RIFCSPHIGHO2_02_FULL_54_17</name>
    <dbReference type="NCBI Taxonomy" id="1798664"/>
    <lineage>
        <taxon>Bacteria</taxon>
        <taxon>Candidatus Lloydiibacteriota</taxon>
    </lineage>
</organism>
<accession>A0A1G2DDP8</accession>
<dbReference type="InterPro" id="IPR019294">
    <property type="entry name" value="Translation_reg_Com"/>
</dbReference>
<name>A0A1G2DDP8_9BACT</name>
<sequence>MLYKEHRCPACNKLLFKGILVDSEVEVKCRGCGSLTSFHGEPKEKLLCFKENCPNRQSRSAAAKEGKAQ</sequence>
<protein>
    <recommendedName>
        <fullName evidence="3">Com family DNA-binding transcriptional regulator</fullName>
    </recommendedName>
</protein>
<dbReference type="Pfam" id="PF10122">
    <property type="entry name" value="Zn_ribbon_Com"/>
    <property type="match status" value="1"/>
</dbReference>
<proteinExistence type="predicted"/>
<dbReference type="STRING" id="1798664.A3C93_02400"/>
<reference evidence="1 2" key="1">
    <citation type="journal article" date="2016" name="Nat. Commun.">
        <title>Thousands of microbial genomes shed light on interconnected biogeochemical processes in an aquifer system.</title>
        <authorList>
            <person name="Anantharaman K."/>
            <person name="Brown C.T."/>
            <person name="Hug L.A."/>
            <person name="Sharon I."/>
            <person name="Castelle C.J."/>
            <person name="Probst A.J."/>
            <person name="Thomas B.C."/>
            <person name="Singh A."/>
            <person name="Wilkins M.J."/>
            <person name="Karaoz U."/>
            <person name="Brodie E.L."/>
            <person name="Williams K.H."/>
            <person name="Hubbard S.S."/>
            <person name="Banfield J.F."/>
        </authorList>
    </citation>
    <scope>NUCLEOTIDE SEQUENCE [LARGE SCALE GENOMIC DNA]</scope>
</reference>
<dbReference type="EMBL" id="MHLO01000029">
    <property type="protein sequence ID" value="OGZ11764.1"/>
    <property type="molecule type" value="Genomic_DNA"/>
</dbReference>
<evidence type="ECO:0000313" key="2">
    <source>
        <dbReference type="Proteomes" id="UP000178636"/>
    </source>
</evidence>